<feature type="compositionally biased region" description="Basic and acidic residues" evidence="1">
    <location>
        <begin position="287"/>
        <end position="301"/>
    </location>
</feature>
<protein>
    <submittedName>
        <fullName evidence="4">Helix-turn-helix domain-containing protein</fullName>
    </submittedName>
</protein>
<feature type="region of interest" description="Disordered" evidence="1">
    <location>
        <begin position="276"/>
        <end position="316"/>
    </location>
</feature>
<feature type="compositionally biased region" description="Polar residues" evidence="1">
    <location>
        <begin position="106"/>
        <end position="125"/>
    </location>
</feature>
<dbReference type="KEGG" id="kpul:GXN76_08610"/>
<dbReference type="AlphaFoldDB" id="A0A7D4BQ21"/>
<keyword evidence="5" id="KW-1185">Reference proteome</keyword>
<dbReference type="InterPro" id="IPR001387">
    <property type="entry name" value="Cro/C1-type_HTH"/>
</dbReference>
<dbReference type="PANTHER" id="PTHR34475:SF1">
    <property type="entry name" value="CYTOSKELETON PROTEIN RODZ"/>
    <property type="match status" value="1"/>
</dbReference>
<keyword evidence="2" id="KW-0812">Transmembrane</keyword>
<dbReference type="CDD" id="cd00093">
    <property type="entry name" value="HTH_XRE"/>
    <property type="match status" value="1"/>
</dbReference>
<dbReference type="SUPFAM" id="SSF47413">
    <property type="entry name" value="lambda repressor-like DNA-binding domains"/>
    <property type="match status" value="1"/>
</dbReference>
<dbReference type="Pfam" id="PF13413">
    <property type="entry name" value="HTH_25"/>
    <property type="match status" value="1"/>
</dbReference>
<sequence length="408" mass="45464">MSVEIGHRLKQARESQGKTLEQLEHETRIPAAYLAAIEAGEFDRIPNSYYVRSYLRIFAKSVGENPQSIMILYRKTGQGRMSQASIGKEHMQSEMHRSGQGYHVPGSSQSLPSRRSKAVKSSSQGDELGVESTPSRSTGSRMRRQPSRFARGKRDLSVPPQQDETAAGNASEPDHDSYTSPRRVSMPDDLPEPQELGLPARSEEDEALSAEQSESATETLSRRSRSRSNRKGQSNQKEQDSTIGKAYTWALIVGAILLIPATIYVVWYVAFADDGGGGKSQGSSETSEERGGETKEQKPKSEPVSSLTPLEKNKAGTDHYELSNVDQFEMELKARGECWFQIRNREVSSNSLEDRVLQDGDTFNFTYKEGNELWLEMGLPANVEVMLNGHKLDTSSEKSKKFHIKLVK</sequence>
<gene>
    <name evidence="4" type="ORF">GXN76_08610</name>
</gene>
<dbReference type="RefSeq" id="WP_173222310.1">
    <property type="nucleotide sequence ID" value="NZ_CP048104.1"/>
</dbReference>
<evidence type="ECO:0000256" key="1">
    <source>
        <dbReference type="SAM" id="MobiDB-lite"/>
    </source>
</evidence>
<dbReference type="Proteomes" id="UP000503088">
    <property type="component" value="Chromosome"/>
</dbReference>
<dbReference type="GO" id="GO:0003677">
    <property type="term" value="F:DNA binding"/>
    <property type="evidence" value="ECO:0007669"/>
    <property type="project" value="InterPro"/>
</dbReference>
<dbReference type="PANTHER" id="PTHR34475">
    <property type="match status" value="1"/>
</dbReference>
<feature type="region of interest" description="Disordered" evidence="1">
    <location>
        <begin position="81"/>
        <end position="241"/>
    </location>
</feature>
<dbReference type="SMART" id="SM00530">
    <property type="entry name" value="HTH_XRE"/>
    <property type="match status" value="1"/>
</dbReference>
<keyword evidence="2" id="KW-1133">Transmembrane helix</keyword>
<evidence type="ECO:0000313" key="5">
    <source>
        <dbReference type="Proteomes" id="UP000503088"/>
    </source>
</evidence>
<evidence type="ECO:0000259" key="3">
    <source>
        <dbReference type="PROSITE" id="PS50943"/>
    </source>
</evidence>
<dbReference type="InterPro" id="IPR010982">
    <property type="entry name" value="Lambda_DNA-bd_dom_sf"/>
</dbReference>
<name>A0A7D4BQ21_9BACL</name>
<dbReference type="PROSITE" id="PS50943">
    <property type="entry name" value="HTH_CROC1"/>
    <property type="match status" value="1"/>
</dbReference>
<feature type="transmembrane region" description="Helical" evidence="2">
    <location>
        <begin position="246"/>
        <end position="271"/>
    </location>
</feature>
<evidence type="ECO:0000256" key="2">
    <source>
        <dbReference type="SAM" id="Phobius"/>
    </source>
</evidence>
<feature type="compositionally biased region" description="Basic and acidic residues" evidence="1">
    <location>
        <begin position="87"/>
        <end position="97"/>
    </location>
</feature>
<evidence type="ECO:0000313" key="4">
    <source>
        <dbReference type="EMBL" id="QKG84531.1"/>
    </source>
</evidence>
<dbReference type="Pfam" id="PF13464">
    <property type="entry name" value="RodZ_C"/>
    <property type="match status" value="1"/>
</dbReference>
<dbReference type="InterPro" id="IPR025194">
    <property type="entry name" value="RodZ-like_C"/>
</dbReference>
<organism evidence="4 5">
    <name type="scientific">Kroppenstedtia pulmonis</name>
    <dbReference type="NCBI Taxonomy" id="1380685"/>
    <lineage>
        <taxon>Bacteria</taxon>
        <taxon>Bacillati</taxon>
        <taxon>Bacillota</taxon>
        <taxon>Bacilli</taxon>
        <taxon>Bacillales</taxon>
        <taxon>Thermoactinomycetaceae</taxon>
        <taxon>Kroppenstedtia</taxon>
    </lineage>
</organism>
<dbReference type="EMBL" id="CP048104">
    <property type="protein sequence ID" value="QKG84531.1"/>
    <property type="molecule type" value="Genomic_DNA"/>
</dbReference>
<accession>A0A7D4BQ21</accession>
<dbReference type="Gene3D" id="1.10.260.40">
    <property type="entry name" value="lambda repressor-like DNA-binding domains"/>
    <property type="match status" value="1"/>
</dbReference>
<keyword evidence="2" id="KW-0472">Membrane</keyword>
<reference evidence="4 5" key="1">
    <citation type="submission" date="2020-01" db="EMBL/GenBank/DDBJ databases">
        <authorList>
            <person name="Gulvik C.A."/>
            <person name="Batra D.G."/>
        </authorList>
    </citation>
    <scope>NUCLEOTIDE SEQUENCE [LARGE SCALE GENOMIC DNA]</scope>
    <source>
        <strain evidence="4 5">W9323</strain>
    </source>
</reference>
<dbReference type="InterPro" id="IPR050400">
    <property type="entry name" value="Bact_Cytoskel_RodZ"/>
</dbReference>
<feature type="compositionally biased region" description="Polar residues" evidence="1">
    <location>
        <begin position="210"/>
        <end position="219"/>
    </location>
</feature>
<proteinExistence type="predicted"/>
<feature type="domain" description="HTH cro/C1-type" evidence="3">
    <location>
        <begin position="9"/>
        <end position="41"/>
    </location>
</feature>